<sequence length="323" mass="34694">MHSRTLIFVAAMVASSACAPGYAPSDSSDDDAALTEDGGIDAADAGTEDGGADVADASDPFDARTDTADTPTDDTGTDPDTTGGEDTGSSSCSPNHDGRVERDEVTLRPGLHATFRVATDVTVDTHGTEQSDGSRVWDLSGQFDGDHSVLVELRSLDGTWYNPEFPEADYASRLSDTEDELGVFGTDDQGLYLHGVVTPDDGLTRTELAYDPPAKILQFPVEQGATWSSDSDVAGWYLGGYWTADEEYQSQVDAHGTLKTPFGDFEVLRVRTDRTRTVGFSVTTQITYSFVAECFGTVATISSKENEDEDEFSEAAEVRRLTR</sequence>
<protein>
    <submittedName>
        <fullName evidence="3">Uncharacterized protein</fullName>
    </submittedName>
</protein>
<organism evidence="3 4">
    <name type="scientific">Persicimonas caeni</name>
    <dbReference type="NCBI Taxonomy" id="2292766"/>
    <lineage>
        <taxon>Bacteria</taxon>
        <taxon>Deltaproteobacteria</taxon>
        <taxon>Bradymonadales</taxon>
        <taxon>Bradymonadaceae</taxon>
        <taxon>Persicimonas</taxon>
    </lineage>
</organism>
<feature type="chain" id="PRO_5030106245" evidence="2">
    <location>
        <begin position="20"/>
        <end position="323"/>
    </location>
</feature>
<dbReference type="Proteomes" id="UP000315995">
    <property type="component" value="Chromosome"/>
</dbReference>
<feature type="compositionally biased region" description="Low complexity" evidence="1">
    <location>
        <begin position="78"/>
        <end position="88"/>
    </location>
</feature>
<feature type="signal peptide" evidence="2">
    <location>
        <begin position="1"/>
        <end position="19"/>
    </location>
</feature>
<evidence type="ECO:0000256" key="1">
    <source>
        <dbReference type="SAM" id="MobiDB-lite"/>
    </source>
</evidence>
<accession>A0A4Y6PQH9</accession>
<dbReference type="AlphaFoldDB" id="A0A4Y6PQH9"/>
<feature type="region of interest" description="Disordered" evidence="1">
    <location>
        <begin position="19"/>
        <end position="102"/>
    </location>
</feature>
<proteinExistence type="predicted"/>
<dbReference type="OrthoDB" id="5518735at2"/>
<keyword evidence="4" id="KW-1185">Reference proteome</keyword>
<gene>
    <name evidence="3" type="ORF">FIV42_05885</name>
</gene>
<keyword evidence="2" id="KW-0732">Signal</keyword>
<reference evidence="3 4" key="1">
    <citation type="submission" date="2019-06" db="EMBL/GenBank/DDBJ databases">
        <title>Persicimonas caeni gen. nov., sp. nov., a predatory bacterium isolated from solar saltern.</title>
        <authorList>
            <person name="Wang S."/>
        </authorList>
    </citation>
    <scope>NUCLEOTIDE SEQUENCE [LARGE SCALE GENOMIC DNA]</scope>
    <source>
        <strain evidence="3 4">YN101</strain>
    </source>
</reference>
<evidence type="ECO:0000313" key="4">
    <source>
        <dbReference type="Proteomes" id="UP000315995"/>
    </source>
</evidence>
<dbReference type="RefSeq" id="WP_141196773.1">
    <property type="nucleotide sequence ID" value="NZ_CP041186.1"/>
</dbReference>
<evidence type="ECO:0000313" key="3">
    <source>
        <dbReference type="EMBL" id="QDG50277.1"/>
    </source>
</evidence>
<dbReference type="EMBL" id="CP041186">
    <property type="protein sequence ID" value="QDG50277.1"/>
    <property type="molecule type" value="Genomic_DNA"/>
</dbReference>
<dbReference type="PROSITE" id="PS51257">
    <property type="entry name" value="PROKAR_LIPOPROTEIN"/>
    <property type="match status" value="1"/>
</dbReference>
<name>A0A4Y6PQH9_PERCE</name>
<accession>A0A5B8Y2U5</accession>
<evidence type="ECO:0000256" key="2">
    <source>
        <dbReference type="SAM" id="SignalP"/>
    </source>
</evidence>